<accession>A0A8S3E1U6</accession>
<dbReference type="EMBL" id="CAJOBH010226729">
    <property type="protein sequence ID" value="CAF5053931.1"/>
    <property type="molecule type" value="Genomic_DNA"/>
</dbReference>
<comment type="caution">
    <text evidence="1">The sequence shown here is derived from an EMBL/GenBank/DDBJ whole genome shotgun (WGS) entry which is preliminary data.</text>
</comment>
<sequence length="34" mass="3750">MSDVVSSSLIASLVGRFLTNMCLKLSVNRFAYII</sequence>
<reference evidence="1" key="1">
    <citation type="submission" date="2021-02" db="EMBL/GenBank/DDBJ databases">
        <authorList>
            <person name="Nowell W R."/>
        </authorList>
    </citation>
    <scope>NUCLEOTIDE SEQUENCE</scope>
</reference>
<dbReference type="AlphaFoldDB" id="A0A8S3E1U6"/>
<organism evidence="1 2">
    <name type="scientific">Rotaria magnacalcarata</name>
    <dbReference type="NCBI Taxonomy" id="392030"/>
    <lineage>
        <taxon>Eukaryota</taxon>
        <taxon>Metazoa</taxon>
        <taxon>Spiralia</taxon>
        <taxon>Gnathifera</taxon>
        <taxon>Rotifera</taxon>
        <taxon>Eurotatoria</taxon>
        <taxon>Bdelloidea</taxon>
        <taxon>Philodinida</taxon>
        <taxon>Philodinidae</taxon>
        <taxon>Rotaria</taxon>
    </lineage>
</organism>
<dbReference type="Proteomes" id="UP000681967">
    <property type="component" value="Unassembled WGS sequence"/>
</dbReference>
<gene>
    <name evidence="1" type="ORF">BYL167_LOCUS58427</name>
</gene>
<name>A0A8S3E1U6_9BILA</name>
<proteinExistence type="predicted"/>
<evidence type="ECO:0000313" key="1">
    <source>
        <dbReference type="EMBL" id="CAF5053931.1"/>
    </source>
</evidence>
<feature type="non-terminal residue" evidence="1">
    <location>
        <position position="34"/>
    </location>
</feature>
<evidence type="ECO:0000313" key="2">
    <source>
        <dbReference type="Proteomes" id="UP000681967"/>
    </source>
</evidence>
<protein>
    <submittedName>
        <fullName evidence="1">Uncharacterized protein</fullName>
    </submittedName>
</protein>